<evidence type="ECO:0000256" key="8">
    <source>
        <dbReference type="RuleBase" id="RU363034"/>
    </source>
</evidence>
<evidence type="ECO:0000256" key="5">
    <source>
        <dbReference type="ARBA" id="ARBA00022801"/>
    </source>
</evidence>
<dbReference type="EMBL" id="VZUB01021654">
    <property type="protein sequence ID" value="NXU77686.1"/>
    <property type="molecule type" value="Genomic_DNA"/>
</dbReference>
<feature type="non-terminal residue" evidence="10">
    <location>
        <position position="1"/>
    </location>
</feature>
<evidence type="ECO:0000256" key="2">
    <source>
        <dbReference type="ARBA" id="ARBA00012050"/>
    </source>
</evidence>
<protein>
    <recommendedName>
        <fullName evidence="3">Acrosin</fullName>
        <ecNumber evidence="2">3.4.21.10</ecNumber>
    </recommendedName>
</protein>
<evidence type="ECO:0000256" key="1">
    <source>
        <dbReference type="ARBA" id="ARBA00001656"/>
    </source>
</evidence>
<dbReference type="InterPro" id="IPR018114">
    <property type="entry name" value="TRYPSIN_HIS"/>
</dbReference>
<dbReference type="GO" id="GO:0007340">
    <property type="term" value="P:acrosome reaction"/>
    <property type="evidence" value="ECO:0007669"/>
    <property type="project" value="TreeGrafter"/>
</dbReference>
<feature type="domain" description="Peptidase S1" evidence="9">
    <location>
        <begin position="2"/>
        <end position="242"/>
    </location>
</feature>
<dbReference type="PROSITE" id="PS50240">
    <property type="entry name" value="TRYPSIN_DOM"/>
    <property type="match status" value="1"/>
</dbReference>
<evidence type="ECO:0000256" key="3">
    <source>
        <dbReference type="ARBA" id="ARBA00017161"/>
    </source>
</evidence>
<keyword evidence="4 8" id="KW-0645">Protease</keyword>
<reference evidence="10 11" key="1">
    <citation type="submission" date="2019-09" db="EMBL/GenBank/DDBJ databases">
        <title>Bird 10,000 Genomes (B10K) Project - Family phase.</title>
        <authorList>
            <person name="Zhang G."/>
        </authorList>
    </citation>
    <scope>NUCLEOTIDE SEQUENCE [LARGE SCALE GENOMIC DNA]</scope>
    <source>
        <strain evidence="10">OUT-0002</strain>
    </source>
</reference>
<dbReference type="GO" id="GO:0006508">
    <property type="term" value="P:proteolysis"/>
    <property type="evidence" value="ECO:0007669"/>
    <property type="project" value="UniProtKB-KW"/>
</dbReference>
<keyword evidence="6 8" id="KW-0720">Serine protease</keyword>
<dbReference type="OrthoDB" id="6339452at2759"/>
<feature type="non-terminal residue" evidence="10">
    <location>
        <position position="242"/>
    </location>
</feature>
<evidence type="ECO:0000256" key="7">
    <source>
        <dbReference type="ARBA" id="ARBA00023157"/>
    </source>
</evidence>
<dbReference type="PRINTS" id="PR00722">
    <property type="entry name" value="CHYMOTRYPSIN"/>
</dbReference>
<dbReference type="InterPro" id="IPR009003">
    <property type="entry name" value="Peptidase_S1_PA"/>
</dbReference>
<dbReference type="InterPro" id="IPR043504">
    <property type="entry name" value="Peptidase_S1_PA_chymotrypsin"/>
</dbReference>
<evidence type="ECO:0000256" key="6">
    <source>
        <dbReference type="ARBA" id="ARBA00022825"/>
    </source>
</evidence>
<comment type="catalytic activity">
    <reaction evidence="1">
        <text>Preferential cleavage: Arg-|-Xaa, Lys-|-Xaa.</text>
        <dbReference type="EC" id="3.4.21.10"/>
    </reaction>
</comment>
<evidence type="ECO:0000256" key="4">
    <source>
        <dbReference type="ARBA" id="ARBA00022670"/>
    </source>
</evidence>
<organism evidence="10 11">
    <name type="scientific">Oreotrochilus melanogaster</name>
    <dbReference type="NCBI Taxonomy" id="689266"/>
    <lineage>
        <taxon>Eukaryota</taxon>
        <taxon>Metazoa</taxon>
        <taxon>Chordata</taxon>
        <taxon>Craniata</taxon>
        <taxon>Vertebrata</taxon>
        <taxon>Euteleostomi</taxon>
        <taxon>Archelosauria</taxon>
        <taxon>Archosauria</taxon>
        <taxon>Dinosauria</taxon>
        <taxon>Saurischia</taxon>
        <taxon>Theropoda</taxon>
        <taxon>Coelurosauria</taxon>
        <taxon>Aves</taxon>
        <taxon>Neognathae</taxon>
        <taxon>Neoaves</taxon>
        <taxon>Strisores</taxon>
        <taxon>Apodiformes</taxon>
        <taxon>Trochilidae</taxon>
        <taxon>Oreotrochilus</taxon>
    </lineage>
</organism>
<dbReference type="Gene3D" id="2.40.10.10">
    <property type="entry name" value="Trypsin-like serine proteases"/>
    <property type="match status" value="2"/>
</dbReference>
<evidence type="ECO:0000259" key="9">
    <source>
        <dbReference type="PROSITE" id="PS50240"/>
    </source>
</evidence>
<evidence type="ECO:0000313" key="10">
    <source>
        <dbReference type="EMBL" id="NXU77686.1"/>
    </source>
</evidence>
<dbReference type="Pfam" id="PF00089">
    <property type="entry name" value="Trypsin"/>
    <property type="match status" value="1"/>
</dbReference>
<dbReference type="SUPFAM" id="SSF50494">
    <property type="entry name" value="Trypsin-like serine proteases"/>
    <property type="match status" value="1"/>
</dbReference>
<dbReference type="SMART" id="SM00020">
    <property type="entry name" value="Tryp_SPc"/>
    <property type="match status" value="1"/>
</dbReference>
<comment type="caution">
    <text evidence="10">The sequence shown here is derived from an EMBL/GenBank/DDBJ whole genome shotgun (WGS) entry which is preliminary data.</text>
</comment>
<dbReference type="FunFam" id="2.40.10.10:FF:000003">
    <property type="entry name" value="Transmembrane serine protease 3"/>
    <property type="match status" value="1"/>
</dbReference>
<dbReference type="PROSITE" id="PS00134">
    <property type="entry name" value="TRYPSIN_HIS"/>
    <property type="match status" value="1"/>
</dbReference>
<proteinExistence type="predicted"/>
<accession>A0A7L3NFF3</accession>
<dbReference type="CDD" id="cd00190">
    <property type="entry name" value="Tryp_SPc"/>
    <property type="match status" value="1"/>
</dbReference>
<dbReference type="InterPro" id="IPR001314">
    <property type="entry name" value="Peptidase_S1A"/>
</dbReference>
<keyword evidence="7" id="KW-1015">Disulfide bond</keyword>
<dbReference type="AlphaFoldDB" id="A0A7L3NFF3"/>
<gene>
    <name evidence="10" type="primary">Acr_1</name>
    <name evidence="10" type="ORF">OREMEL_R11843</name>
</gene>
<dbReference type="Proteomes" id="UP000579904">
    <property type="component" value="Unassembled WGS sequence"/>
</dbReference>
<dbReference type="PANTHER" id="PTHR24252">
    <property type="entry name" value="ACROSIN-RELATED"/>
    <property type="match status" value="1"/>
</dbReference>
<name>A0A7L3NFF3_9AVES</name>
<dbReference type="EC" id="3.4.21.10" evidence="2"/>
<keyword evidence="11" id="KW-1185">Reference proteome</keyword>
<dbReference type="PROSITE" id="PS00135">
    <property type="entry name" value="TRYPSIN_SER"/>
    <property type="match status" value="1"/>
</dbReference>
<dbReference type="PANTHER" id="PTHR24252:SF8">
    <property type="entry name" value="ACROSIN"/>
    <property type="match status" value="1"/>
</dbReference>
<sequence length="242" mass="26102">RVVGGRDTRPGAWPWTVSIQNPWKIGTGHVCGGSLISPQWVLSAAHCFIRARCPVCSTTSSSHLGTMARAWRLPAQLGRRIGSCHCLLVACSEANDIALLELDQPVQCSPYIQTACVPNASLRVSELTACYVSGWGATAARSRGSSDVLQEARVRLIDVSLCNSSWLYRGTIHPHNLCAGYLQGGIDTCQGDSGGPLVCKGSSADCFWLVGLTSWGEGCARPRRPGVYTSTQDFYDWILVQM</sequence>
<dbReference type="InterPro" id="IPR001254">
    <property type="entry name" value="Trypsin_dom"/>
</dbReference>
<evidence type="ECO:0000313" key="11">
    <source>
        <dbReference type="Proteomes" id="UP000579904"/>
    </source>
</evidence>
<dbReference type="GO" id="GO:0004252">
    <property type="term" value="F:serine-type endopeptidase activity"/>
    <property type="evidence" value="ECO:0007669"/>
    <property type="project" value="InterPro"/>
</dbReference>
<dbReference type="InterPro" id="IPR033116">
    <property type="entry name" value="TRYPSIN_SER"/>
</dbReference>
<keyword evidence="5 8" id="KW-0378">Hydrolase</keyword>